<sequence>MEIPDAQVPKRNCREFRVLPSVAPSFSLKKSKGRHRASTYSVCPVLLTEPPTTHAKMSAS</sequence>
<dbReference type="EMBL" id="KL142372">
    <property type="protein sequence ID" value="KDR80262.1"/>
    <property type="molecule type" value="Genomic_DNA"/>
</dbReference>
<name>A0A067TD31_GALM3</name>
<dbReference type="AlphaFoldDB" id="A0A067TD31"/>
<organism evidence="1 2">
    <name type="scientific">Galerina marginata (strain CBS 339.88)</name>
    <dbReference type="NCBI Taxonomy" id="685588"/>
    <lineage>
        <taxon>Eukaryota</taxon>
        <taxon>Fungi</taxon>
        <taxon>Dikarya</taxon>
        <taxon>Basidiomycota</taxon>
        <taxon>Agaricomycotina</taxon>
        <taxon>Agaricomycetes</taxon>
        <taxon>Agaricomycetidae</taxon>
        <taxon>Agaricales</taxon>
        <taxon>Agaricineae</taxon>
        <taxon>Strophariaceae</taxon>
        <taxon>Galerina</taxon>
    </lineage>
</organism>
<evidence type="ECO:0000313" key="1">
    <source>
        <dbReference type="EMBL" id="KDR80262.1"/>
    </source>
</evidence>
<dbReference type="HOGENOM" id="CLU_2941908_0_0_1"/>
<accession>A0A067TD31</accession>
<reference evidence="2" key="1">
    <citation type="journal article" date="2014" name="Proc. Natl. Acad. Sci. U.S.A.">
        <title>Extensive sampling of basidiomycete genomes demonstrates inadequacy of the white-rot/brown-rot paradigm for wood decay fungi.</title>
        <authorList>
            <person name="Riley R."/>
            <person name="Salamov A.A."/>
            <person name="Brown D.W."/>
            <person name="Nagy L.G."/>
            <person name="Floudas D."/>
            <person name="Held B.W."/>
            <person name="Levasseur A."/>
            <person name="Lombard V."/>
            <person name="Morin E."/>
            <person name="Otillar R."/>
            <person name="Lindquist E.A."/>
            <person name="Sun H."/>
            <person name="LaButti K.M."/>
            <person name="Schmutz J."/>
            <person name="Jabbour D."/>
            <person name="Luo H."/>
            <person name="Baker S.E."/>
            <person name="Pisabarro A.G."/>
            <person name="Walton J.D."/>
            <person name="Blanchette R.A."/>
            <person name="Henrissat B."/>
            <person name="Martin F."/>
            <person name="Cullen D."/>
            <person name="Hibbett D.S."/>
            <person name="Grigoriev I.V."/>
        </authorList>
    </citation>
    <scope>NUCLEOTIDE SEQUENCE [LARGE SCALE GENOMIC DNA]</scope>
    <source>
        <strain evidence="2">CBS 339.88</strain>
    </source>
</reference>
<keyword evidence="2" id="KW-1185">Reference proteome</keyword>
<evidence type="ECO:0000313" key="2">
    <source>
        <dbReference type="Proteomes" id="UP000027222"/>
    </source>
</evidence>
<dbReference type="Proteomes" id="UP000027222">
    <property type="component" value="Unassembled WGS sequence"/>
</dbReference>
<proteinExistence type="predicted"/>
<gene>
    <name evidence="1" type="ORF">GALMADRAFT_242596</name>
</gene>
<protein>
    <submittedName>
        <fullName evidence="1">Uncharacterized protein</fullName>
    </submittedName>
</protein>